<dbReference type="InterPro" id="IPR027417">
    <property type="entry name" value="P-loop_NTPase"/>
</dbReference>
<name>A0AAV1HVU5_9CHLO</name>
<dbReference type="GO" id="GO:0097196">
    <property type="term" value="C:Shu complex"/>
    <property type="evidence" value="ECO:0007669"/>
    <property type="project" value="TreeGrafter"/>
</dbReference>
<evidence type="ECO:0000313" key="1">
    <source>
        <dbReference type="EMBL" id="CAK0754727.1"/>
    </source>
</evidence>
<reference evidence="1 2" key="1">
    <citation type="submission" date="2023-10" db="EMBL/GenBank/DDBJ databases">
        <authorList>
            <person name="Maclean D."/>
            <person name="Macfadyen A."/>
        </authorList>
    </citation>
    <scope>NUCLEOTIDE SEQUENCE [LARGE SCALE GENOMIC DNA]</scope>
</reference>
<dbReference type="AlphaFoldDB" id="A0AAV1HVU5"/>
<dbReference type="GO" id="GO:0000724">
    <property type="term" value="P:double-strand break repair via homologous recombination"/>
    <property type="evidence" value="ECO:0007669"/>
    <property type="project" value="TreeGrafter"/>
</dbReference>
<evidence type="ECO:0000313" key="2">
    <source>
        <dbReference type="Proteomes" id="UP001314263"/>
    </source>
</evidence>
<dbReference type="PANTHER" id="PTHR28653">
    <property type="match status" value="1"/>
</dbReference>
<accession>A0AAV1HVU5</accession>
<dbReference type="PANTHER" id="PTHR28653:SF1">
    <property type="entry name" value="ATPASE SWSAP1"/>
    <property type="match status" value="1"/>
</dbReference>
<dbReference type="Gene3D" id="3.40.50.300">
    <property type="entry name" value="P-loop containing nucleotide triphosphate hydrolases"/>
    <property type="match status" value="1"/>
</dbReference>
<protein>
    <submittedName>
        <fullName evidence="1">Uncharacterized protein</fullName>
    </submittedName>
</protein>
<dbReference type="Proteomes" id="UP001314263">
    <property type="component" value="Unassembled WGS sequence"/>
</dbReference>
<gene>
    <name evidence="1" type="ORF">CVIRNUC_002320</name>
</gene>
<organism evidence="1 2">
    <name type="scientific">Coccomyxa viridis</name>
    <dbReference type="NCBI Taxonomy" id="1274662"/>
    <lineage>
        <taxon>Eukaryota</taxon>
        <taxon>Viridiplantae</taxon>
        <taxon>Chlorophyta</taxon>
        <taxon>core chlorophytes</taxon>
        <taxon>Trebouxiophyceae</taxon>
        <taxon>Trebouxiophyceae incertae sedis</taxon>
        <taxon>Coccomyxaceae</taxon>
        <taxon>Coccomyxa</taxon>
    </lineage>
</organism>
<sequence length="181" mass="20005">MFCLSELFFTDDQAILKALQALAPFPSHVRHCLIVGPEYSGKTSALFHYAFNLASSGKNVYIVCQKAKLEQQPPLLSEGVSSSDAAFSRIHIRYLASSAELQRFAAFLHLLQDFPDAILIDGLCSFTADRSLQHNKRPTEAELVKMLALLHEAVNSARWVLRGRHHGHADTRAWAGASSEG</sequence>
<dbReference type="SUPFAM" id="SSF52540">
    <property type="entry name" value="P-loop containing nucleoside triphosphate hydrolases"/>
    <property type="match status" value="1"/>
</dbReference>
<comment type="caution">
    <text evidence="1">The sequence shown here is derived from an EMBL/GenBank/DDBJ whole genome shotgun (WGS) entry which is preliminary data.</text>
</comment>
<dbReference type="GO" id="GO:0003697">
    <property type="term" value="F:single-stranded DNA binding"/>
    <property type="evidence" value="ECO:0007669"/>
    <property type="project" value="TreeGrafter"/>
</dbReference>
<dbReference type="EMBL" id="CAUYUE010000003">
    <property type="protein sequence ID" value="CAK0754727.1"/>
    <property type="molecule type" value="Genomic_DNA"/>
</dbReference>
<proteinExistence type="predicted"/>
<keyword evidence="2" id="KW-1185">Reference proteome</keyword>